<protein>
    <recommendedName>
        <fullName evidence="3">RNase H type-1 domain-containing protein</fullName>
    </recommendedName>
</protein>
<proteinExistence type="predicted"/>
<reference evidence="2" key="1">
    <citation type="journal article" date="2010" name="Nat. Biotechnol.">
        <title>Draft genome sequence of the oilseed species Ricinus communis.</title>
        <authorList>
            <person name="Chan A.P."/>
            <person name="Crabtree J."/>
            <person name="Zhao Q."/>
            <person name="Lorenzi H."/>
            <person name="Orvis J."/>
            <person name="Puiu D."/>
            <person name="Melake-Berhan A."/>
            <person name="Jones K.M."/>
            <person name="Redman J."/>
            <person name="Chen G."/>
            <person name="Cahoon E.B."/>
            <person name="Gedil M."/>
            <person name="Stanke M."/>
            <person name="Haas B.J."/>
            <person name="Wortman J.R."/>
            <person name="Fraser-Liggett C.M."/>
            <person name="Ravel J."/>
            <person name="Rabinowicz P.D."/>
        </authorList>
    </citation>
    <scope>NUCLEOTIDE SEQUENCE [LARGE SCALE GENOMIC DNA]</scope>
    <source>
        <strain evidence="2">cv. Hale</strain>
    </source>
</reference>
<dbReference type="AlphaFoldDB" id="B9T1L5"/>
<keyword evidence="2" id="KW-1185">Reference proteome</keyword>
<evidence type="ECO:0000313" key="2">
    <source>
        <dbReference type="Proteomes" id="UP000008311"/>
    </source>
</evidence>
<accession>B9T1L5</accession>
<dbReference type="EMBL" id="EQ974347">
    <property type="protein sequence ID" value="EEF30254.1"/>
    <property type="molecule type" value="Genomic_DNA"/>
</dbReference>
<evidence type="ECO:0000313" key="1">
    <source>
        <dbReference type="EMBL" id="EEF30254.1"/>
    </source>
</evidence>
<dbReference type="InParanoid" id="B9T1L5"/>
<dbReference type="Proteomes" id="UP000008311">
    <property type="component" value="Unassembled WGS sequence"/>
</dbReference>
<organism evidence="1 2">
    <name type="scientific">Ricinus communis</name>
    <name type="common">Castor bean</name>
    <dbReference type="NCBI Taxonomy" id="3988"/>
    <lineage>
        <taxon>Eukaryota</taxon>
        <taxon>Viridiplantae</taxon>
        <taxon>Streptophyta</taxon>
        <taxon>Embryophyta</taxon>
        <taxon>Tracheophyta</taxon>
        <taxon>Spermatophyta</taxon>
        <taxon>Magnoliopsida</taxon>
        <taxon>eudicotyledons</taxon>
        <taxon>Gunneridae</taxon>
        <taxon>Pentapetalae</taxon>
        <taxon>rosids</taxon>
        <taxon>fabids</taxon>
        <taxon>Malpighiales</taxon>
        <taxon>Euphorbiaceae</taxon>
        <taxon>Acalyphoideae</taxon>
        <taxon>Acalypheae</taxon>
        <taxon>Ricinus</taxon>
    </lineage>
</organism>
<gene>
    <name evidence="1" type="ORF">RCOM_1099960</name>
</gene>
<name>B9T1L5_RICCO</name>
<sequence>MVKACIDLLALDWHVTVVHVFGEANQVADWLANHAIELPIGIHEIVLLQGFFSCCKMSVLV</sequence>
<evidence type="ECO:0008006" key="3">
    <source>
        <dbReference type="Google" id="ProtNLM"/>
    </source>
</evidence>